<dbReference type="RefSeq" id="XP_028543077.1">
    <property type="nucleotide sequence ID" value="XM_028687276.1"/>
</dbReference>
<dbReference type="GeneID" id="39747203"/>
<dbReference type="EMBL" id="BDQF01000009">
    <property type="protein sequence ID" value="GAW80488.1"/>
    <property type="molecule type" value="Genomic_DNA"/>
</dbReference>
<accession>A0A1Y1JFQ6</accession>
<dbReference type="OMA" id="FMDMMQI"/>
<organism evidence="1 2">
    <name type="scientific">Plasmodium gonderi</name>
    <dbReference type="NCBI Taxonomy" id="77519"/>
    <lineage>
        <taxon>Eukaryota</taxon>
        <taxon>Sar</taxon>
        <taxon>Alveolata</taxon>
        <taxon>Apicomplexa</taxon>
        <taxon>Aconoidasida</taxon>
        <taxon>Haemosporida</taxon>
        <taxon>Plasmodiidae</taxon>
        <taxon>Plasmodium</taxon>
        <taxon>Plasmodium (Plasmodium)</taxon>
    </lineage>
</organism>
<proteinExistence type="predicted"/>
<protein>
    <submittedName>
        <fullName evidence="1">Uncharacterized protein</fullName>
    </submittedName>
</protein>
<gene>
    <name evidence="1" type="ORF">PGO_080520</name>
</gene>
<comment type="caution">
    <text evidence="1">The sequence shown here is derived from an EMBL/GenBank/DDBJ whole genome shotgun (WGS) entry which is preliminary data.</text>
</comment>
<sequence length="272" mass="32536">MAAFKPYKFIIFDKNLRNNNLHKQIIAHLDLSILCEEIYVTEKFCHLNYEHLSRNKLVYFSDHNLVDKLKCRQYGYKVEEKHPKFSPSEHDLNVEDKFEIKVRKNDIMKEKQEEISNNEMCRNKEGNINSLVSFFTFDDKEKNNFFNTLNLNKKYEVDHINILCLNNYNFILDILKKETFKNRISIFCPFYIIHNHAHNDKNKSQNKNVTQKLSNFLYTIVSDFLPINYKYIHMSDLVRAIIINTELCQGKERNDVEVLKFMDMMQIIGKAL</sequence>
<reference evidence="2" key="1">
    <citation type="submission" date="2017-04" db="EMBL/GenBank/DDBJ databases">
        <title>Plasmodium gonderi genome.</title>
        <authorList>
            <person name="Arisue N."/>
            <person name="Honma H."/>
            <person name="Kawai S."/>
            <person name="Tougan T."/>
            <person name="Tanabe K."/>
            <person name="Horii T."/>
        </authorList>
    </citation>
    <scope>NUCLEOTIDE SEQUENCE [LARGE SCALE GENOMIC DNA]</scope>
    <source>
        <strain evidence="2">ATCC 30045</strain>
    </source>
</reference>
<dbReference type="AlphaFoldDB" id="A0A1Y1JFQ6"/>
<dbReference type="OrthoDB" id="379527at2759"/>
<dbReference type="Proteomes" id="UP000195521">
    <property type="component" value="Unassembled WGS sequence"/>
</dbReference>
<evidence type="ECO:0000313" key="2">
    <source>
        <dbReference type="Proteomes" id="UP000195521"/>
    </source>
</evidence>
<keyword evidence="2" id="KW-1185">Reference proteome</keyword>
<evidence type="ECO:0000313" key="1">
    <source>
        <dbReference type="EMBL" id="GAW80488.1"/>
    </source>
</evidence>
<name>A0A1Y1JFQ6_PLAGO</name>